<gene>
    <name evidence="3" type="ORF">RND71_034859</name>
</gene>
<proteinExistence type="predicted"/>
<evidence type="ECO:0000313" key="3">
    <source>
        <dbReference type="EMBL" id="KAK4344683.1"/>
    </source>
</evidence>
<evidence type="ECO:0000256" key="2">
    <source>
        <dbReference type="SAM" id="SignalP"/>
    </source>
</evidence>
<evidence type="ECO:0000256" key="1">
    <source>
        <dbReference type="SAM" id="MobiDB-lite"/>
    </source>
</evidence>
<name>A0AAE1R400_9SOLA</name>
<feature type="region of interest" description="Disordered" evidence="1">
    <location>
        <begin position="124"/>
        <end position="148"/>
    </location>
</feature>
<reference evidence="3" key="1">
    <citation type="submission" date="2023-12" db="EMBL/GenBank/DDBJ databases">
        <title>Genome assembly of Anisodus tanguticus.</title>
        <authorList>
            <person name="Wang Y.-J."/>
        </authorList>
    </citation>
    <scope>NUCLEOTIDE SEQUENCE</scope>
    <source>
        <strain evidence="3">KB-2021</strain>
        <tissue evidence="3">Leaf</tissue>
    </source>
</reference>
<sequence>MCCVSLPQALSLLVLYLRIWLRRHGILCSLIFFRRLLHSFTKWFHRSTSTLNLAQLGQFDYWWLYQSPRVYPLHLPMKIRFSYQRGNKTEGNNQMEQQLVDGTCSSETQPIMGLDEINARANKESKDKKMLSCGEATATSHKQARERK</sequence>
<accession>A0AAE1R400</accession>
<evidence type="ECO:0000313" key="4">
    <source>
        <dbReference type="Proteomes" id="UP001291623"/>
    </source>
</evidence>
<organism evidence="3 4">
    <name type="scientific">Anisodus tanguticus</name>
    <dbReference type="NCBI Taxonomy" id="243964"/>
    <lineage>
        <taxon>Eukaryota</taxon>
        <taxon>Viridiplantae</taxon>
        <taxon>Streptophyta</taxon>
        <taxon>Embryophyta</taxon>
        <taxon>Tracheophyta</taxon>
        <taxon>Spermatophyta</taxon>
        <taxon>Magnoliopsida</taxon>
        <taxon>eudicotyledons</taxon>
        <taxon>Gunneridae</taxon>
        <taxon>Pentapetalae</taxon>
        <taxon>asterids</taxon>
        <taxon>lamiids</taxon>
        <taxon>Solanales</taxon>
        <taxon>Solanaceae</taxon>
        <taxon>Solanoideae</taxon>
        <taxon>Hyoscyameae</taxon>
        <taxon>Anisodus</taxon>
    </lineage>
</organism>
<dbReference type="EMBL" id="JAVYJV010000019">
    <property type="protein sequence ID" value="KAK4344683.1"/>
    <property type="molecule type" value="Genomic_DNA"/>
</dbReference>
<keyword evidence="4" id="KW-1185">Reference proteome</keyword>
<dbReference type="AlphaFoldDB" id="A0AAE1R400"/>
<keyword evidence="2" id="KW-0732">Signal</keyword>
<feature type="chain" id="PRO_5042039909" evidence="2">
    <location>
        <begin position="29"/>
        <end position="148"/>
    </location>
</feature>
<dbReference type="Proteomes" id="UP001291623">
    <property type="component" value="Unassembled WGS sequence"/>
</dbReference>
<comment type="caution">
    <text evidence="3">The sequence shown here is derived from an EMBL/GenBank/DDBJ whole genome shotgun (WGS) entry which is preliminary data.</text>
</comment>
<feature type="signal peptide" evidence="2">
    <location>
        <begin position="1"/>
        <end position="28"/>
    </location>
</feature>
<protein>
    <submittedName>
        <fullName evidence="3">Uncharacterized protein</fullName>
    </submittedName>
</protein>